<evidence type="ECO:0000256" key="5">
    <source>
        <dbReference type="ARBA" id="ARBA00022989"/>
    </source>
</evidence>
<gene>
    <name evidence="11" type="ORF">C8P66_12289</name>
</gene>
<dbReference type="RefSeq" id="WP_158537292.1">
    <property type="nucleotide sequence ID" value="NZ_QKYU01000022.1"/>
</dbReference>
<evidence type="ECO:0000256" key="8">
    <source>
        <dbReference type="ARBA" id="ARBA00030803"/>
    </source>
</evidence>
<dbReference type="Gene3D" id="1.10.10.1320">
    <property type="entry name" value="Anti-sigma factor, zinc-finger domain"/>
    <property type="match status" value="1"/>
</dbReference>
<comment type="caution">
    <text evidence="11">The sequence shown here is derived from an EMBL/GenBank/DDBJ whole genome shotgun (WGS) entry which is preliminary data.</text>
</comment>
<evidence type="ECO:0000256" key="7">
    <source>
        <dbReference type="ARBA" id="ARBA00029829"/>
    </source>
</evidence>
<dbReference type="EMBL" id="QKYU01000022">
    <property type="protein sequence ID" value="PZW41102.1"/>
    <property type="molecule type" value="Genomic_DNA"/>
</dbReference>
<dbReference type="AlphaFoldDB" id="A0A2W7I6K1"/>
<name>A0A2W7I6K1_9PROT</name>
<evidence type="ECO:0000256" key="6">
    <source>
        <dbReference type="ARBA" id="ARBA00023136"/>
    </source>
</evidence>
<evidence type="ECO:0000256" key="1">
    <source>
        <dbReference type="ARBA" id="ARBA00004167"/>
    </source>
</evidence>
<dbReference type="InterPro" id="IPR051474">
    <property type="entry name" value="Anti-sigma-K/W_factor"/>
</dbReference>
<evidence type="ECO:0000256" key="3">
    <source>
        <dbReference type="ARBA" id="ARBA00022475"/>
    </source>
</evidence>
<keyword evidence="6 9" id="KW-0472">Membrane</keyword>
<keyword evidence="3" id="KW-1003">Cell membrane</keyword>
<organism evidence="11 12">
    <name type="scientific">Humitalea rosea</name>
    <dbReference type="NCBI Taxonomy" id="990373"/>
    <lineage>
        <taxon>Bacteria</taxon>
        <taxon>Pseudomonadati</taxon>
        <taxon>Pseudomonadota</taxon>
        <taxon>Alphaproteobacteria</taxon>
        <taxon>Acetobacterales</taxon>
        <taxon>Roseomonadaceae</taxon>
        <taxon>Humitalea</taxon>
    </lineage>
</organism>
<dbReference type="GO" id="GO:0006417">
    <property type="term" value="P:regulation of translation"/>
    <property type="evidence" value="ECO:0007669"/>
    <property type="project" value="TreeGrafter"/>
</dbReference>
<dbReference type="GO" id="GO:0005886">
    <property type="term" value="C:plasma membrane"/>
    <property type="evidence" value="ECO:0007669"/>
    <property type="project" value="UniProtKB-SubCell"/>
</dbReference>
<evidence type="ECO:0000313" key="12">
    <source>
        <dbReference type="Proteomes" id="UP000249688"/>
    </source>
</evidence>
<dbReference type="PANTHER" id="PTHR37461">
    <property type="entry name" value="ANTI-SIGMA-K FACTOR RSKA"/>
    <property type="match status" value="1"/>
</dbReference>
<evidence type="ECO:0000256" key="4">
    <source>
        <dbReference type="ARBA" id="ARBA00022692"/>
    </source>
</evidence>
<comment type="subcellular location">
    <subcellularLocation>
        <location evidence="2">Cell membrane</location>
    </subcellularLocation>
    <subcellularLocation>
        <location evidence="1">Membrane</location>
        <topology evidence="1">Single-pass membrane protein</topology>
    </subcellularLocation>
</comment>
<dbReference type="OrthoDB" id="9816387at2"/>
<dbReference type="Pfam" id="PF10099">
    <property type="entry name" value="RskA_C"/>
    <property type="match status" value="1"/>
</dbReference>
<dbReference type="InterPro" id="IPR041916">
    <property type="entry name" value="Anti_sigma_zinc_sf"/>
</dbReference>
<keyword evidence="12" id="KW-1185">Reference proteome</keyword>
<protein>
    <recommendedName>
        <fullName evidence="8">Regulator of SigK</fullName>
    </recommendedName>
    <alternativeName>
        <fullName evidence="7">Sigma-K anti-sigma factor RskA</fullName>
    </alternativeName>
</protein>
<evidence type="ECO:0000256" key="2">
    <source>
        <dbReference type="ARBA" id="ARBA00004236"/>
    </source>
</evidence>
<sequence>MSADDIDALAGEYVLGTLEAREAAEVAARLATDPALAAAVAAWEARLAPLAGLSPEMAPPEDLWDRVEGALDASARPALRLIQGSAPAAWPRAVPVAKSRWLLRGWAMGSTALAAGLAAFLLVKPPEEPRLMTVLLSSSEQPAWLVEAAGGAISLASVNRAPVAPDRVLQLWALPQGATAPTSLGLLPADGRFTVTPRTIRPEPGMLIEISLEPPGGSPGPRPSGPVLFIGRLAAARGA</sequence>
<dbReference type="GO" id="GO:0016989">
    <property type="term" value="F:sigma factor antagonist activity"/>
    <property type="evidence" value="ECO:0007669"/>
    <property type="project" value="TreeGrafter"/>
</dbReference>
<reference evidence="11 12" key="1">
    <citation type="submission" date="2018-06" db="EMBL/GenBank/DDBJ databases">
        <title>Genomic Encyclopedia of Archaeal and Bacterial Type Strains, Phase II (KMG-II): from individual species to whole genera.</title>
        <authorList>
            <person name="Goeker M."/>
        </authorList>
    </citation>
    <scope>NUCLEOTIDE SEQUENCE [LARGE SCALE GENOMIC DNA]</scope>
    <source>
        <strain evidence="11 12">DSM 24525</strain>
    </source>
</reference>
<feature type="domain" description="Anti-sigma K factor RskA C-terminal" evidence="10">
    <location>
        <begin position="112"/>
        <end position="227"/>
    </location>
</feature>
<evidence type="ECO:0000313" key="11">
    <source>
        <dbReference type="EMBL" id="PZW41102.1"/>
    </source>
</evidence>
<feature type="transmembrane region" description="Helical" evidence="9">
    <location>
        <begin position="101"/>
        <end position="123"/>
    </location>
</feature>
<accession>A0A2W7I6K1</accession>
<evidence type="ECO:0000256" key="9">
    <source>
        <dbReference type="SAM" id="Phobius"/>
    </source>
</evidence>
<dbReference type="PANTHER" id="PTHR37461:SF1">
    <property type="entry name" value="ANTI-SIGMA-K FACTOR RSKA"/>
    <property type="match status" value="1"/>
</dbReference>
<proteinExistence type="predicted"/>
<dbReference type="Proteomes" id="UP000249688">
    <property type="component" value="Unassembled WGS sequence"/>
</dbReference>
<dbReference type="InterPro" id="IPR018764">
    <property type="entry name" value="RskA_C"/>
</dbReference>
<keyword evidence="5 9" id="KW-1133">Transmembrane helix</keyword>
<evidence type="ECO:0000259" key="10">
    <source>
        <dbReference type="Pfam" id="PF10099"/>
    </source>
</evidence>
<keyword evidence="4 9" id="KW-0812">Transmembrane</keyword>